<evidence type="ECO:0000313" key="2">
    <source>
        <dbReference type="Proteomes" id="UP000265520"/>
    </source>
</evidence>
<dbReference type="Proteomes" id="UP000265520">
    <property type="component" value="Unassembled WGS sequence"/>
</dbReference>
<dbReference type="EMBL" id="LXQA010629806">
    <property type="protein sequence ID" value="MCI63039.1"/>
    <property type="molecule type" value="Genomic_DNA"/>
</dbReference>
<evidence type="ECO:0000313" key="1">
    <source>
        <dbReference type="EMBL" id="MCI63039.1"/>
    </source>
</evidence>
<dbReference type="AlphaFoldDB" id="A0A392TPB9"/>
<protein>
    <submittedName>
        <fullName evidence="1">Uncharacterized protein</fullName>
    </submittedName>
</protein>
<reference evidence="1 2" key="1">
    <citation type="journal article" date="2018" name="Front. Plant Sci.">
        <title>Red Clover (Trifolium pratense) and Zigzag Clover (T. medium) - A Picture of Genomic Similarities and Differences.</title>
        <authorList>
            <person name="Dluhosova J."/>
            <person name="Istvanek J."/>
            <person name="Nedelnik J."/>
            <person name="Repkova J."/>
        </authorList>
    </citation>
    <scope>NUCLEOTIDE SEQUENCE [LARGE SCALE GENOMIC DNA]</scope>
    <source>
        <strain evidence="2">cv. 10/8</strain>
        <tissue evidence="1">Leaf</tissue>
    </source>
</reference>
<name>A0A392TPB9_9FABA</name>
<keyword evidence="2" id="KW-1185">Reference proteome</keyword>
<feature type="non-terminal residue" evidence="1">
    <location>
        <position position="1"/>
    </location>
</feature>
<accession>A0A392TPB9</accession>
<sequence length="52" mass="5447">AAAADRVVNHHDELAAPKTSPPIGVVLLGLSFVPDQSTRSKLCCYGCSIIPK</sequence>
<comment type="caution">
    <text evidence="1">The sequence shown here is derived from an EMBL/GenBank/DDBJ whole genome shotgun (WGS) entry which is preliminary data.</text>
</comment>
<proteinExistence type="predicted"/>
<organism evidence="1 2">
    <name type="scientific">Trifolium medium</name>
    <dbReference type="NCBI Taxonomy" id="97028"/>
    <lineage>
        <taxon>Eukaryota</taxon>
        <taxon>Viridiplantae</taxon>
        <taxon>Streptophyta</taxon>
        <taxon>Embryophyta</taxon>
        <taxon>Tracheophyta</taxon>
        <taxon>Spermatophyta</taxon>
        <taxon>Magnoliopsida</taxon>
        <taxon>eudicotyledons</taxon>
        <taxon>Gunneridae</taxon>
        <taxon>Pentapetalae</taxon>
        <taxon>rosids</taxon>
        <taxon>fabids</taxon>
        <taxon>Fabales</taxon>
        <taxon>Fabaceae</taxon>
        <taxon>Papilionoideae</taxon>
        <taxon>50 kb inversion clade</taxon>
        <taxon>NPAAA clade</taxon>
        <taxon>Hologalegina</taxon>
        <taxon>IRL clade</taxon>
        <taxon>Trifolieae</taxon>
        <taxon>Trifolium</taxon>
    </lineage>
</organism>